<keyword evidence="1" id="KW-0472">Membrane</keyword>
<sequence>MAALAALLLSLAALGATVMVFIGIMGAGQTQGAMKPVLYACMAVALAVPFAAFWAWGRVRAGAGYGPVMLVLLLCAAVPGIFAAAGQLVDATAAPAAARPRPSGTDAQAWAAFFAIHPDPEAVDLSHLGLDAIPPEVLRMRRLAELVLTGNRITAIPDTLLDLPELRMVMLRDNPVPAEEFRRFGQVSEAALASGRRARPFAIVQ</sequence>
<dbReference type="Proteomes" id="UP001196068">
    <property type="component" value="Unassembled WGS sequence"/>
</dbReference>
<dbReference type="RefSeq" id="WP_211872423.1">
    <property type="nucleotide sequence ID" value="NZ_JAAEDH010000001.1"/>
</dbReference>
<reference evidence="2" key="1">
    <citation type="submission" date="2020-01" db="EMBL/GenBank/DDBJ databases">
        <authorList>
            <person name="Rat A."/>
        </authorList>
    </citation>
    <scope>NUCLEOTIDE SEQUENCE</scope>
    <source>
        <strain evidence="2">LMG 28251</strain>
    </source>
</reference>
<gene>
    <name evidence="2" type="ORF">GXW79_01440</name>
</gene>
<keyword evidence="1" id="KW-0812">Transmembrane</keyword>
<keyword evidence="3" id="KW-1185">Reference proteome</keyword>
<protein>
    <submittedName>
        <fullName evidence="2">Leucine-rich repeat domain-containing protein</fullName>
    </submittedName>
</protein>
<evidence type="ECO:0000313" key="2">
    <source>
        <dbReference type="EMBL" id="MBR0653734.1"/>
    </source>
</evidence>
<dbReference type="Gene3D" id="3.80.10.10">
    <property type="entry name" value="Ribonuclease Inhibitor"/>
    <property type="match status" value="1"/>
</dbReference>
<dbReference type="AlphaFoldDB" id="A0AAF1JUI0"/>
<dbReference type="EMBL" id="JAAEDH010000001">
    <property type="protein sequence ID" value="MBR0653734.1"/>
    <property type="molecule type" value="Genomic_DNA"/>
</dbReference>
<dbReference type="SUPFAM" id="SSF52058">
    <property type="entry name" value="L domain-like"/>
    <property type="match status" value="1"/>
</dbReference>
<feature type="transmembrane region" description="Helical" evidence="1">
    <location>
        <begin position="68"/>
        <end position="89"/>
    </location>
</feature>
<comment type="caution">
    <text evidence="2">The sequence shown here is derived from an EMBL/GenBank/DDBJ whole genome shotgun (WGS) entry which is preliminary data.</text>
</comment>
<feature type="transmembrane region" description="Helical" evidence="1">
    <location>
        <begin position="36"/>
        <end position="56"/>
    </location>
</feature>
<name>A0AAF1JUI0_9PROT</name>
<reference evidence="2" key="2">
    <citation type="journal article" date="2021" name="Syst. Appl. Microbiol.">
        <title>Roseomonas hellenica sp. nov., isolated from roots of wild-growing Alkanna tinctoria.</title>
        <authorList>
            <person name="Rat A."/>
            <person name="Naranjo H.D."/>
            <person name="Lebbe L."/>
            <person name="Cnockaert M."/>
            <person name="Krigas N."/>
            <person name="Grigoriadou K."/>
            <person name="Maloupa E."/>
            <person name="Willems A."/>
        </authorList>
    </citation>
    <scope>NUCLEOTIDE SEQUENCE</scope>
    <source>
        <strain evidence="2">LMG 28251</strain>
    </source>
</reference>
<dbReference type="InterPro" id="IPR032675">
    <property type="entry name" value="LRR_dom_sf"/>
</dbReference>
<organism evidence="2 3">
    <name type="scientific">Plastoroseomonas arctica</name>
    <dbReference type="NCBI Taxonomy" id="1509237"/>
    <lineage>
        <taxon>Bacteria</taxon>
        <taxon>Pseudomonadati</taxon>
        <taxon>Pseudomonadota</taxon>
        <taxon>Alphaproteobacteria</taxon>
        <taxon>Acetobacterales</taxon>
        <taxon>Acetobacteraceae</taxon>
        <taxon>Plastoroseomonas</taxon>
    </lineage>
</organism>
<evidence type="ECO:0000256" key="1">
    <source>
        <dbReference type="SAM" id="Phobius"/>
    </source>
</evidence>
<evidence type="ECO:0000313" key="3">
    <source>
        <dbReference type="Proteomes" id="UP001196068"/>
    </source>
</evidence>
<accession>A0AAF1JUI0</accession>
<proteinExistence type="predicted"/>
<keyword evidence="1" id="KW-1133">Transmembrane helix</keyword>